<evidence type="ECO:0000313" key="4">
    <source>
        <dbReference type="Proteomes" id="UP000239757"/>
    </source>
</evidence>
<proteinExistence type="predicted"/>
<dbReference type="InterPro" id="IPR025558">
    <property type="entry name" value="DUF4283"/>
</dbReference>
<dbReference type="AlphaFoldDB" id="A0A2P5YVG8"/>
<dbReference type="PANTHER" id="PTHR31286:SF178">
    <property type="entry name" value="DUF4283 DOMAIN-CONTAINING PROTEIN"/>
    <property type="match status" value="1"/>
</dbReference>
<dbReference type="OrthoDB" id="960225at2759"/>
<feature type="domain" description="DUF4283" evidence="2">
    <location>
        <begin position="42"/>
        <end position="110"/>
    </location>
</feature>
<organism evidence="3 4">
    <name type="scientific">Gossypium barbadense</name>
    <name type="common">Sea Island cotton</name>
    <name type="synonym">Hibiscus barbadensis</name>
    <dbReference type="NCBI Taxonomy" id="3634"/>
    <lineage>
        <taxon>Eukaryota</taxon>
        <taxon>Viridiplantae</taxon>
        <taxon>Streptophyta</taxon>
        <taxon>Embryophyta</taxon>
        <taxon>Tracheophyta</taxon>
        <taxon>Spermatophyta</taxon>
        <taxon>Magnoliopsida</taxon>
        <taxon>eudicotyledons</taxon>
        <taxon>Gunneridae</taxon>
        <taxon>Pentapetalae</taxon>
        <taxon>rosids</taxon>
        <taxon>malvids</taxon>
        <taxon>Malvales</taxon>
        <taxon>Malvaceae</taxon>
        <taxon>Malvoideae</taxon>
        <taxon>Gossypium</taxon>
    </lineage>
</organism>
<feature type="region of interest" description="Disordered" evidence="1">
    <location>
        <begin position="200"/>
        <end position="227"/>
    </location>
</feature>
<name>A0A2P5YVG8_GOSBA</name>
<protein>
    <recommendedName>
        <fullName evidence="2">DUF4283 domain-containing protein</fullName>
    </recommendedName>
</protein>
<sequence>MENRPENDTTTMTEEINELQERLNFSEEHIQGFESWAMGKIMASEAPNREAMYRVFRSLWYKEEEIDFVDLKERIVIVKFGCLEDQSRILNFSPWLFNRCLFSMLPFENKKDIESYEFWLSLFWLKIYNIPIELMDRQMALDVGNAIGELVAIDWTDRYGGWTEFMRIKVNIDVLKPLMRVVRVVNKDGAEKIRVINQTNSRAESEQHGNKGKEKACEEESIWQKYE</sequence>
<reference evidence="3 4" key="1">
    <citation type="submission" date="2015-01" db="EMBL/GenBank/DDBJ databases">
        <title>Genome of allotetraploid Gossypium barbadense reveals genomic plasticity and fiber elongation in cotton evolution.</title>
        <authorList>
            <person name="Chen X."/>
            <person name="Liu X."/>
            <person name="Zhao B."/>
            <person name="Zheng H."/>
            <person name="Hu Y."/>
            <person name="Lu G."/>
            <person name="Yang C."/>
            <person name="Chen J."/>
            <person name="Shan C."/>
            <person name="Zhang L."/>
            <person name="Zhou Y."/>
            <person name="Wang L."/>
            <person name="Guo W."/>
            <person name="Bai Y."/>
            <person name="Ruan J."/>
            <person name="Shangguan X."/>
            <person name="Mao Y."/>
            <person name="Jiang J."/>
            <person name="Zhu Y."/>
            <person name="Lei J."/>
            <person name="Kang H."/>
            <person name="Chen S."/>
            <person name="He X."/>
            <person name="Wang R."/>
            <person name="Wang Y."/>
            <person name="Chen J."/>
            <person name="Wang L."/>
            <person name="Yu S."/>
            <person name="Wang B."/>
            <person name="Wei J."/>
            <person name="Song S."/>
            <person name="Lu X."/>
            <person name="Gao Z."/>
            <person name="Gu W."/>
            <person name="Deng X."/>
            <person name="Ma D."/>
            <person name="Wang S."/>
            <person name="Liang W."/>
            <person name="Fang L."/>
            <person name="Cai C."/>
            <person name="Zhu X."/>
            <person name="Zhou B."/>
            <person name="Zhang Y."/>
            <person name="Chen Z."/>
            <person name="Xu S."/>
            <person name="Zhu R."/>
            <person name="Wang S."/>
            <person name="Zhang T."/>
            <person name="Zhao G."/>
        </authorList>
    </citation>
    <scope>NUCLEOTIDE SEQUENCE [LARGE SCALE GENOMIC DNA]</scope>
    <source>
        <strain evidence="4">cv. Xinhai21</strain>
        <tissue evidence="3">Leaf</tissue>
    </source>
</reference>
<dbReference type="EMBL" id="KZ662748">
    <property type="protein sequence ID" value="PPS19601.1"/>
    <property type="molecule type" value="Genomic_DNA"/>
</dbReference>
<gene>
    <name evidence="3" type="ORF">GOBAR_AA00951</name>
</gene>
<evidence type="ECO:0000259" key="2">
    <source>
        <dbReference type="Pfam" id="PF14111"/>
    </source>
</evidence>
<dbReference type="PANTHER" id="PTHR31286">
    <property type="entry name" value="GLYCINE-RICH CELL WALL STRUCTURAL PROTEIN 1.8-LIKE"/>
    <property type="match status" value="1"/>
</dbReference>
<dbReference type="InterPro" id="IPR040256">
    <property type="entry name" value="At4g02000-like"/>
</dbReference>
<evidence type="ECO:0000313" key="3">
    <source>
        <dbReference type="EMBL" id="PPS19601.1"/>
    </source>
</evidence>
<dbReference type="Proteomes" id="UP000239757">
    <property type="component" value="Unassembled WGS sequence"/>
</dbReference>
<evidence type="ECO:0000256" key="1">
    <source>
        <dbReference type="SAM" id="MobiDB-lite"/>
    </source>
</evidence>
<feature type="compositionally biased region" description="Basic and acidic residues" evidence="1">
    <location>
        <begin position="203"/>
        <end position="218"/>
    </location>
</feature>
<accession>A0A2P5YVG8</accession>
<dbReference type="Pfam" id="PF14111">
    <property type="entry name" value="DUF4283"/>
    <property type="match status" value="1"/>
</dbReference>